<dbReference type="Proteomes" id="UP001144096">
    <property type="component" value="Unassembled WGS sequence"/>
</dbReference>
<dbReference type="EMBL" id="JAMXQV010000022">
    <property type="protein sequence ID" value="MCR6487993.1"/>
    <property type="molecule type" value="Genomic_DNA"/>
</dbReference>
<gene>
    <name evidence="3" type="ORF">M8542_34730</name>
</gene>
<feature type="region of interest" description="Disordered" evidence="1">
    <location>
        <begin position="53"/>
        <end position="77"/>
    </location>
</feature>
<proteinExistence type="predicted"/>
<keyword evidence="4" id="KW-1185">Reference proteome</keyword>
<comment type="caution">
    <text evidence="3">The sequence shown here is derived from an EMBL/GenBank/DDBJ whole genome shotgun (WGS) entry which is preliminary data.</text>
</comment>
<evidence type="ECO:0000256" key="1">
    <source>
        <dbReference type="SAM" id="MobiDB-lite"/>
    </source>
</evidence>
<feature type="region of interest" description="Disordered" evidence="1">
    <location>
        <begin position="135"/>
        <end position="155"/>
    </location>
</feature>
<dbReference type="AlphaFoldDB" id="A0A9X2NHL5"/>
<evidence type="ECO:0000256" key="2">
    <source>
        <dbReference type="SAM" id="SignalP"/>
    </source>
</evidence>
<sequence length="155" mass="15394">MTGRGVLMAAGWLLAAVATAGVGTVALDVVGAGILGPQNQPLSQDDVARALETVPTGTTPPPPITPASTAPAPRGLTVPGGTLVAKCTGDQVELMSWSPDTGFRADDVSRGPAASASLKFKNGGTENVVIVTCRDGEPHAETAADDSGGGHRGRG</sequence>
<evidence type="ECO:0000313" key="3">
    <source>
        <dbReference type="EMBL" id="MCR6487993.1"/>
    </source>
</evidence>
<feature type="chain" id="PRO_5040987363" evidence="2">
    <location>
        <begin position="21"/>
        <end position="155"/>
    </location>
</feature>
<dbReference type="RefSeq" id="WP_257924558.1">
    <property type="nucleotide sequence ID" value="NZ_JAMXQV010000022.1"/>
</dbReference>
<accession>A0A9X2NHL5</accession>
<evidence type="ECO:0000313" key="4">
    <source>
        <dbReference type="Proteomes" id="UP001144096"/>
    </source>
</evidence>
<protein>
    <submittedName>
        <fullName evidence="3">Uncharacterized protein</fullName>
    </submittedName>
</protein>
<keyword evidence="2" id="KW-0732">Signal</keyword>
<organism evidence="3 4">
    <name type="scientific">Amycolatopsis iheyensis</name>
    <dbReference type="NCBI Taxonomy" id="2945988"/>
    <lineage>
        <taxon>Bacteria</taxon>
        <taxon>Bacillati</taxon>
        <taxon>Actinomycetota</taxon>
        <taxon>Actinomycetes</taxon>
        <taxon>Pseudonocardiales</taxon>
        <taxon>Pseudonocardiaceae</taxon>
        <taxon>Amycolatopsis</taxon>
    </lineage>
</organism>
<reference evidence="3" key="1">
    <citation type="submission" date="2022-06" db="EMBL/GenBank/DDBJ databases">
        <title>Amycolatopsis iheyaensis sp. nov., a new species of the genus Amycolatopsis isolated from soil in Iheya island, Japan.</title>
        <authorList>
            <person name="Ngamcharungchit C."/>
            <person name="Kanto H."/>
            <person name="Take A."/>
            <person name="Intra B."/>
            <person name="Matsumoto A."/>
            <person name="Panbangred W."/>
            <person name="Inahashi Y."/>
        </authorList>
    </citation>
    <scope>NUCLEOTIDE SEQUENCE</scope>
    <source>
        <strain evidence="3">OK19-0408</strain>
    </source>
</reference>
<feature type="signal peptide" evidence="2">
    <location>
        <begin position="1"/>
        <end position="20"/>
    </location>
</feature>
<name>A0A9X2NHL5_9PSEU</name>